<keyword evidence="2" id="KW-0812">Transmembrane</keyword>
<dbReference type="RefSeq" id="WP_169530374.1">
    <property type="nucleotide sequence ID" value="NZ_JABBGH010000001.1"/>
</dbReference>
<organism evidence="3 4">
    <name type="scientific">Hymenobacter polaris</name>
    <dbReference type="NCBI Taxonomy" id="2682546"/>
    <lineage>
        <taxon>Bacteria</taxon>
        <taxon>Pseudomonadati</taxon>
        <taxon>Bacteroidota</taxon>
        <taxon>Cytophagia</taxon>
        <taxon>Cytophagales</taxon>
        <taxon>Hymenobacteraceae</taxon>
        <taxon>Hymenobacter</taxon>
    </lineage>
</organism>
<dbReference type="Proteomes" id="UP000559626">
    <property type="component" value="Unassembled WGS sequence"/>
</dbReference>
<protein>
    <submittedName>
        <fullName evidence="3">Uncharacterized protein</fullName>
    </submittedName>
</protein>
<reference evidence="3 4" key="1">
    <citation type="submission" date="2020-04" db="EMBL/GenBank/DDBJ databases">
        <title>Hymenobacter polaris sp. nov., isolated from Arctic soil.</title>
        <authorList>
            <person name="Dahal R.H."/>
        </authorList>
    </citation>
    <scope>NUCLEOTIDE SEQUENCE [LARGE SCALE GENOMIC DNA]</scope>
    <source>
        <strain evidence="3 4">RP-2-7</strain>
    </source>
</reference>
<keyword evidence="4" id="KW-1185">Reference proteome</keyword>
<proteinExistence type="predicted"/>
<name>A0A7Y0ADK2_9BACT</name>
<evidence type="ECO:0000256" key="1">
    <source>
        <dbReference type="SAM" id="Coils"/>
    </source>
</evidence>
<dbReference type="EMBL" id="JABBGH010000001">
    <property type="protein sequence ID" value="NML65120.1"/>
    <property type="molecule type" value="Genomic_DNA"/>
</dbReference>
<comment type="caution">
    <text evidence="3">The sequence shown here is derived from an EMBL/GenBank/DDBJ whole genome shotgun (WGS) entry which is preliminary data.</text>
</comment>
<feature type="coiled-coil region" evidence="1">
    <location>
        <begin position="37"/>
        <end position="64"/>
    </location>
</feature>
<sequence length="291" mass="32456">MNPLNQPERRTRLWQFSLLYLLALAVPLGASYYLFSNNSLADENARLKKELDRTHQEQKQLVARFDTLAHHLQRIDVVDQRLRDEKNDLVLGRLNTSNQDYLNDIAVSLSQLRLDSAQLQVPAHRQLVRDELRAFDLFRSNRNTIDALRGQLAKSGADAQASARLAEELAQAKQQVVTLQAASISRPPQVAAGGGGGGGATLVPPPSAALKLQVSLLQDQVAFANADCLRQRALDHKARSKERKQLLQESRTAFIKILQDPATADLKQSIEKTLEPINVELGKEPRFFGLF</sequence>
<keyword evidence="2" id="KW-0472">Membrane</keyword>
<dbReference type="AlphaFoldDB" id="A0A7Y0ADK2"/>
<evidence type="ECO:0000256" key="2">
    <source>
        <dbReference type="SAM" id="Phobius"/>
    </source>
</evidence>
<keyword evidence="1" id="KW-0175">Coiled coil</keyword>
<gene>
    <name evidence="3" type="ORF">HHL22_07860</name>
</gene>
<keyword evidence="2" id="KW-1133">Transmembrane helix</keyword>
<evidence type="ECO:0000313" key="4">
    <source>
        <dbReference type="Proteomes" id="UP000559626"/>
    </source>
</evidence>
<evidence type="ECO:0000313" key="3">
    <source>
        <dbReference type="EMBL" id="NML65120.1"/>
    </source>
</evidence>
<accession>A0A7Y0ADK2</accession>
<feature type="transmembrane region" description="Helical" evidence="2">
    <location>
        <begin position="12"/>
        <end position="35"/>
    </location>
</feature>